<gene>
    <name evidence="1" type="ORF">GLE_3495</name>
</gene>
<proteinExistence type="predicted"/>
<evidence type="ECO:0000313" key="2">
    <source>
        <dbReference type="Proteomes" id="UP000061569"/>
    </source>
</evidence>
<dbReference type="PATRIC" id="fig|69.6.peg.3440"/>
<accession>A0A0S2DKR5</accession>
<dbReference type="Proteomes" id="UP000061569">
    <property type="component" value="Chromosome"/>
</dbReference>
<sequence length="159" mass="16932">MAERALYRLPDEPLPSGLSRYATDPLWPLLTLMLAGGGFGLAWFAFNSAALGSPTRMREWGCVALSLLGAPALVIAVTVAVGAGWLTPAAAQYALLSVLLLKVAVAYALYLMQQRTFDIWEHYGGEPRNGMPLTILLAVVGRGALDLSALPPLLRAALQ</sequence>
<organism evidence="1 2">
    <name type="scientific">Lysobacter enzymogenes</name>
    <dbReference type="NCBI Taxonomy" id="69"/>
    <lineage>
        <taxon>Bacteria</taxon>
        <taxon>Pseudomonadati</taxon>
        <taxon>Pseudomonadota</taxon>
        <taxon>Gammaproteobacteria</taxon>
        <taxon>Lysobacterales</taxon>
        <taxon>Lysobacteraceae</taxon>
        <taxon>Lysobacter</taxon>
    </lineage>
</organism>
<dbReference type="OrthoDB" id="6028305at2"/>
<evidence type="ECO:0000313" key="1">
    <source>
        <dbReference type="EMBL" id="ALN58840.1"/>
    </source>
</evidence>
<name>A0A0S2DKR5_LYSEN</name>
<dbReference type="EMBL" id="CP013140">
    <property type="protein sequence ID" value="ALN58840.1"/>
    <property type="molecule type" value="Genomic_DNA"/>
</dbReference>
<dbReference type="KEGG" id="lez:GLE_3495"/>
<dbReference type="AlphaFoldDB" id="A0A0S2DKR5"/>
<dbReference type="STRING" id="69.GLE_3495"/>
<reference evidence="1 2" key="1">
    <citation type="submission" date="2015-11" db="EMBL/GenBank/DDBJ databases">
        <title>Genome sequences of Lysobacter enzymogenes strain C3 and Lysobacter antibioticus ATCC 29479.</title>
        <authorList>
            <person name="Kobayashi D.Y."/>
        </authorList>
    </citation>
    <scope>NUCLEOTIDE SEQUENCE [LARGE SCALE GENOMIC DNA]</scope>
    <source>
        <strain evidence="1 2">C3</strain>
    </source>
</reference>
<protein>
    <submittedName>
        <fullName evidence="1">Uncharacterized protein</fullName>
    </submittedName>
</protein>